<reference evidence="10 11" key="1">
    <citation type="submission" date="2020-08" db="EMBL/GenBank/DDBJ databases">
        <title>Genomic Encyclopedia of Type Strains, Phase IV (KMG-V): Genome sequencing to study the core and pangenomes of soil and plant-associated prokaryotes.</title>
        <authorList>
            <person name="Whitman W."/>
        </authorList>
    </citation>
    <scope>NUCLEOTIDE SEQUENCE [LARGE SCALE GENOMIC DNA]</scope>
    <source>
        <strain evidence="10 11">M8US30</strain>
    </source>
</reference>
<proteinExistence type="inferred from homology"/>
<dbReference type="GO" id="GO:0005524">
    <property type="term" value="F:ATP binding"/>
    <property type="evidence" value="ECO:0007669"/>
    <property type="project" value="UniProtKB-UniRule"/>
</dbReference>
<dbReference type="FunFam" id="3.40.50.300:FF:000220">
    <property type="entry name" value="ATP-dependent protease ATPase subunit HslU"/>
    <property type="match status" value="1"/>
</dbReference>
<evidence type="ECO:0000259" key="9">
    <source>
        <dbReference type="SMART" id="SM01086"/>
    </source>
</evidence>
<dbReference type="GO" id="GO:0008233">
    <property type="term" value="F:peptidase activity"/>
    <property type="evidence" value="ECO:0007669"/>
    <property type="project" value="UniProtKB-KW"/>
</dbReference>
<dbReference type="SMART" id="SM01086">
    <property type="entry name" value="ClpB_D2-small"/>
    <property type="match status" value="1"/>
</dbReference>
<accession>A0A7W8JB89</accession>
<dbReference type="PANTHER" id="PTHR48102:SF3">
    <property type="entry name" value="ATP-DEPENDENT PROTEASE ATPASE SUBUNIT HSLU"/>
    <property type="match status" value="1"/>
</dbReference>
<dbReference type="Pfam" id="PF07724">
    <property type="entry name" value="AAA_2"/>
    <property type="match status" value="1"/>
</dbReference>
<evidence type="ECO:0000256" key="5">
    <source>
        <dbReference type="ARBA" id="ARBA00022840"/>
    </source>
</evidence>
<keyword evidence="4 7" id="KW-0547">Nucleotide-binding</keyword>
<dbReference type="InterPro" id="IPR019489">
    <property type="entry name" value="Clp_ATPase_C"/>
</dbReference>
<dbReference type="Pfam" id="PF00004">
    <property type="entry name" value="AAA"/>
    <property type="match status" value="1"/>
</dbReference>
<dbReference type="NCBIfam" id="TIGR00390">
    <property type="entry name" value="hslU"/>
    <property type="match status" value="1"/>
</dbReference>
<evidence type="ECO:0000256" key="1">
    <source>
        <dbReference type="ARBA" id="ARBA00004496"/>
    </source>
</evidence>
<feature type="binding site" evidence="7">
    <location>
        <position position="433"/>
    </location>
    <ligand>
        <name>ATP</name>
        <dbReference type="ChEBI" id="CHEBI:30616"/>
    </ligand>
</feature>
<dbReference type="SUPFAM" id="SSF52540">
    <property type="entry name" value="P-loop containing nucleoside triphosphate hydrolases"/>
    <property type="match status" value="1"/>
</dbReference>
<feature type="binding site" evidence="7">
    <location>
        <position position="33"/>
    </location>
    <ligand>
        <name>ATP</name>
        <dbReference type="ChEBI" id="CHEBI:30616"/>
    </ligand>
</feature>
<dbReference type="Gene3D" id="1.10.8.60">
    <property type="match status" value="1"/>
</dbReference>
<comment type="similarity">
    <text evidence="2 7">Belongs to the ClpX chaperone family. HslU subfamily.</text>
</comment>
<dbReference type="NCBIfam" id="NF003544">
    <property type="entry name" value="PRK05201.1"/>
    <property type="match status" value="1"/>
</dbReference>
<evidence type="ECO:0000313" key="11">
    <source>
        <dbReference type="Proteomes" id="UP000569092"/>
    </source>
</evidence>
<dbReference type="Gene3D" id="3.40.50.300">
    <property type="entry name" value="P-loop containing nucleotide triphosphate hydrolases"/>
    <property type="match status" value="2"/>
</dbReference>
<dbReference type="GO" id="GO:0009376">
    <property type="term" value="C:HslUV protease complex"/>
    <property type="evidence" value="ECO:0007669"/>
    <property type="project" value="UniProtKB-UniRule"/>
</dbReference>
<comment type="subcellular location">
    <subcellularLocation>
        <location evidence="1 7">Cytoplasm</location>
    </subcellularLocation>
</comment>
<comment type="subunit">
    <text evidence="7">A double ring-shaped homohexamer of HslV is capped on each side by a ring-shaped HslU homohexamer. The assembly of the HslU/HslV complex is dependent on binding of ATP.</text>
</comment>
<evidence type="ECO:0000256" key="4">
    <source>
        <dbReference type="ARBA" id="ARBA00022741"/>
    </source>
</evidence>
<dbReference type="InterPro" id="IPR050052">
    <property type="entry name" value="ATP-dep_Clp_protease_ClpX"/>
</dbReference>
<dbReference type="GO" id="GO:0036402">
    <property type="term" value="F:proteasome-activating activity"/>
    <property type="evidence" value="ECO:0007669"/>
    <property type="project" value="UniProtKB-UniRule"/>
</dbReference>
<organism evidence="10 11">
    <name type="scientific">Tunturiibacter lichenicola</name>
    <dbReference type="NCBI Taxonomy" id="2051959"/>
    <lineage>
        <taxon>Bacteria</taxon>
        <taxon>Pseudomonadati</taxon>
        <taxon>Acidobacteriota</taxon>
        <taxon>Terriglobia</taxon>
        <taxon>Terriglobales</taxon>
        <taxon>Acidobacteriaceae</taxon>
        <taxon>Tunturiibacter</taxon>
    </lineage>
</organism>
<comment type="caution">
    <text evidence="10">The sequence shown here is derived from an EMBL/GenBank/DDBJ whole genome shotgun (WGS) entry which is preliminary data.</text>
</comment>
<dbReference type="Gene3D" id="1.10.8.10">
    <property type="entry name" value="DNA helicase RuvA subunit, C-terminal domain"/>
    <property type="match status" value="1"/>
</dbReference>
<name>A0A7W8JB89_9BACT</name>
<dbReference type="InterPro" id="IPR027417">
    <property type="entry name" value="P-loop_NTPase"/>
</dbReference>
<protein>
    <recommendedName>
        <fullName evidence="7">ATP-dependent protease ATPase subunit HslU</fullName>
    </recommendedName>
    <alternativeName>
        <fullName evidence="7">Unfoldase HslU</fullName>
    </alternativeName>
</protein>
<feature type="domain" description="AAA+ ATPase" evidence="8">
    <location>
        <begin position="64"/>
        <end position="372"/>
    </location>
</feature>
<dbReference type="InterPro" id="IPR003593">
    <property type="entry name" value="AAA+_ATPase"/>
</dbReference>
<feature type="binding site" evidence="7">
    <location>
        <position position="296"/>
    </location>
    <ligand>
        <name>ATP</name>
        <dbReference type="ChEBI" id="CHEBI:30616"/>
    </ligand>
</feature>
<keyword evidence="10" id="KW-0378">Hydrolase</keyword>
<gene>
    <name evidence="7" type="primary">hslU</name>
    <name evidence="10" type="ORF">HDF10_002685</name>
</gene>
<dbReference type="GO" id="GO:0016887">
    <property type="term" value="F:ATP hydrolysis activity"/>
    <property type="evidence" value="ECO:0007669"/>
    <property type="project" value="InterPro"/>
</dbReference>
<evidence type="ECO:0000256" key="7">
    <source>
        <dbReference type="HAMAP-Rule" id="MF_00249"/>
    </source>
</evidence>
<dbReference type="GO" id="GO:0043335">
    <property type="term" value="P:protein unfolding"/>
    <property type="evidence" value="ECO:0007669"/>
    <property type="project" value="UniProtKB-UniRule"/>
</dbReference>
<feature type="binding site" evidence="7">
    <location>
        <begin position="75"/>
        <end position="80"/>
    </location>
    <ligand>
        <name>ATP</name>
        <dbReference type="ChEBI" id="CHEBI:30616"/>
    </ligand>
</feature>
<dbReference type="PANTHER" id="PTHR48102">
    <property type="entry name" value="ATP-DEPENDENT CLP PROTEASE ATP-BINDING SUBUNIT CLPX-LIKE, MITOCHONDRIAL-RELATED"/>
    <property type="match status" value="1"/>
</dbReference>
<dbReference type="EMBL" id="JACHDZ010000004">
    <property type="protein sequence ID" value="MBB5344699.1"/>
    <property type="molecule type" value="Genomic_DNA"/>
</dbReference>
<evidence type="ECO:0000256" key="6">
    <source>
        <dbReference type="ARBA" id="ARBA00023186"/>
    </source>
</evidence>
<evidence type="ECO:0000256" key="2">
    <source>
        <dbReference type="ARBA" id="ARBA00009771"/>
    </source>
</evidence>
<sequence length="527" mass="58744">MAIFLPGTAEDQALALDEMTPREIVTELDKYVVGQHAAKRAVAIALRNRMRRQKLPPELADEIMPKNIIMIGPTGVGKTEIARRLAKLTNSPFLKVEASKFTEVGYVGRDVESIVRDLVEIAIDMVREEKMEEVEDKAELAAEDRLIDLLLPPTPTAATAAAATHEPGSNVIQLPMAGAVDDSEEKPGDREHRTREKLRQQFREGKLDERTVELDVRDRNQPSFEVISNQGSEEMDINLKDMLPGLFGQRTKKRKMKVAEAFDYLVQEEESRLIDMDQVNRLAVERVEDSGIVFLDEIDKIAGREGGHGPDVSREGVQRDILPIVEGTTVSTKYGMVSTDHILFIAAGAFHVSKPSDLIPELQGRFPIRVELNSLTVNDFIRILTEPKSSLVKQSTALLETEGLKLEFTKEAIAEMAQFAFRVNETTENIGARRLHTILERVLDEISFQAPDLFKSPRAEITEEGVVGEVPVSASLTSDPQMPSPPLPVIERQTATGVEKVIVVDPEYVRQQVASIVKDQDLSRYIL</sequence>
<comment type="function">
    <text evidence="7">ATPase subunit of a proteasome-like degradation complex; this subunit has chaperone activity. The binding of ATP and its subsequent hydrolysis by HslU are essential for unfolding of protein substrates subsequently hydrolyzed by HslV. HslU recognizes the N-terminal part of its protein substrates and unfolds these before they are guided to HslV for hydrolysis.</text>
</comment>
<evidence type="ECO:0000259" key="8">
    <source>
        <dbReference type="SMART" id="SM00382"/>
    </source>
</evidence>
<dbReference type="FunFam" id="3.40.50.300:FF:000213">
    <property type="entry name" value="ATP-dependent protease ATPase subunit HslU"/>
    <property type="match status" value="1"/>
</dbReference>
<evidence type="ECO:0000256" key="3">
    <source>
        <dbReference type="ARBA" id="ARBA00022490"/>
    </source>
</evidence>
<keyword evidence="6 7" id="KW-0143">Chaperone</keyword>
<keyword evidence="5 7" id="KW-0067">ATP-binding</keyword>
<feature type="binding site" evidence="7">
    <location>
        <position position="361"/>
    </location>
    <ligand>
        <name>ATP</name>
        <dbReference type="ChEBI" id="CHEBI:30616"/>
    </ligand>
</feature>
<dbReference type="InterPro" id="IPR003959">
    <property type="entry name" value="ATPase_AAA_core"/>
</dbReference>
<keyword evidence="3 7" id="KW-0963">Cytoplasm</keyword>
<dbReference type="SMART" id="SM00382">
    <property type="entry name" value="AAA"/>
    <property type="match status" value="1"/>
</dbReference>
<dbReference type="HAMAP" id="MF_00249">
    <property type="entry name" value="HslU"/>
    <property type="match status" value="1"/>
</dbReference>
<dbReference type="InterPro" id="IPR004491">
    <property type="entry name" value="HslU"/>
</dbReference>
<dbReference type="CDD" id="cd19498">
    <property type="entry name" value="RecA-like_HslU"/>
    <property type="match status" value="1"/>
</dbReference>
<evidence type="ECO:0000313" key="10">
    <source>
        <dbReference type="EMBL" id="MBB5344699.1"/>
    </source>
</evidence>
<keyword evidence="10" id="KW-0645">Protease</keyword>
<dbReference type="AlphaFoldDB" id="A0A7W8JB89"/>
<dbReference type="Proteomes" id="UP000569092">
    <property type="component" value="Unassembled WGS sequence"/>
</dbReference>
<feature type="domain" description="Clp ATPase C-terminal" evidence="9">
    <location>
        <begin position="375"/>
        <end position="472"/>
    </location>
</feature>